<sequence length="20" mass="2264">MTWLRPTIPHALSVSLGIDR</sequence>
<dbReference type="AlphaFoldDB" id="A0AAV0MS94"/>
<evidence type="ECO:0000313" key="2">
    <source>
        <dbReference type="EMBL" id="CAI0448966.1"/>
    </source>
</evidence>
<evidence type="ECO:0000313" key="1">
    <source>
        <dbReference type="EMBL" id="CAI0443487.1"/>
    </source>
</evidence>
<organism evidence="2 3">
    <name type="scientific">Linum tenue</name>
    <dbReference type="NCBI Taxonomy" id="586396"/>
    <lineage>
        <taxon>Eukaryota</taxon>
        <taxon>Viridiplantae</taxon>
        <taxon>Streptophyta</taxon>
        <taxon>Embryophyta</taxon>
        <taxon>Tracheophyta</taxon>
        <taxon>Spermatophyta</taxon>
        <taxon>Magnoliopsida</taxon>
        <taxon>eudicotyledons</taxon>
        <taxon>Gunneridae</taxon>
        <taxon>Pentapetalae</taxon>
        <taxon>rosids</taxon>
        <taxon>fabids</taxon>
        <taxon>Malpighiales</taxon>
        <taxon>Linaceae</taxon>
        <taxon>Linum</taxon>
    </lineage>
</organism>
<dbReference type="EMBL" id="CAMGYJ010000007">
    <property type="protein sequence ID" value="CAI0443487.1"/>
    <property type="molecule type" value="Genomic_DNA"/>
</dbReference>
<gene>
    <name evidence="1" type="ORF">LITE_LOCUS27701</name>
    <name evidence="2" type="ORF">LITE_LOCUS29995</name>
</gene>
<name>A0AAV0MS94_9ROSI</name>
<proteinExistence type="predicted"/>
<dbReference type="Proteomes" id="UP001154282">
    <property type="component" value="Unassembled WGS sequence"/>
</dbReference>
<protein>
    <submittedName>
        <fullName evidence="2">Uncharacterized protein</fullName>
    </submittedName>
</protein>
<keyword evidence="3" id="KW-1185">Reference proteome</keyword>
<evidence type="ECO:0000313" key="3">
    <source>
        <dbReference type="Proteomes" id="UP001154282"/>
    </source>
</evidence>
<dbReference type="EMBL" id="CAMGYJ010000007">
    <property type="protein sequence ID" value="CAI0448966.1"/>
    <property type="molecule type" value="Genomic_DNA"/>
</dbReference>
<comment type="caution">
    <text evidence="2">The sequence shown here is derived from an EMBL/GenBank/DDBJ whole genome shotgun (WGS) entry which is preliminary data.</text>
</comment>
<accession>A0AAV0MS94</accession>
<reference evidence="2" key="1">
    <citation type="submission" date="2022-08" db="EMBL/GenBank/DDBJ databases">
        <authorList>
            <person name="Gutierrez-Valencia J."/>
        </authorList>
    </citation>
    <scope>NUCLEOTIDE SEQUENCE</scope>
</reference>